<protein>
    <submittedName>
        <fullName evidence="8">2Fe-2S iron-sulfur cluster-binding protein</fullName>
    </submittedName>
</protein>
<feature type="domain" description="2Fe-2S ferredoxin-type" evidence="7">
    <location>
        <begin position="2"/>
        <end position="105"/>
    </location>
</feature>
<keyword evidence="4" id="KW-0408">Iron</keyword>
<sequence>MPRVTYIQADGQSQEVNLEAGSSLMQGAVDNMIDGIVAECGGSCSCATCHCYIDADWVDKVEPAEEMETDLLDCVSEPKDNSRLSCQVKVSDALDGLVVHLPTTQF</sequence>
<organism evidence="8 9">
    <name type="scientific">SAR92 clade bacterium H455</name>
    <dbReference type="NCBI Taxonomy" id="2974818"/>
    <lineage>
        <taxon>Bacteria</taxon>
        <taxon>Pseudomonadati</taxon>
        <taxon>Pseudomonadota</taxon>
        <taxon>Gammaproteobacteria</taxon>
        <taxon>Cellvibrionales</taxon>
        <taxon>Porticoccaceae</taxon>
        <taxon>SAR92 clade</taxon>
    </lineage>
</organism>
<dbReference type="Proteomes" id="UP001059934">
    <property type="component" value="Chromosome"/>
</dbReference>
<dbReference type="CDD" id="cd00207">
    <property type="entry name" value="fer2"/>
    <property type="match status" value="1"/>
</dbReference>
<evidence type="ECO:0000256" key="4">
    <source>
        <dbReference type="ARBA" id="ARBA00023004"/>
    </source>
</evidence>
<proteinExistence type="inferred from homology"/>
<reference evidence="8" key="1">
    <citation type="submission" date="2022-08" db="EMBL/GenBank/DDBJ databases">
        <title>Catabolic pathway analysis in culturable SAR92 clade bacteria reveals their overlooked roles in DMSP degradation in coastal seas.</title>
        <authorList>
            <person name="He X."/>
            <person name="Zhang X."/>
            <person name="Zhang Y."/>
        </authorList>
    </citation>
    <scope>NUCLEOTIDE SEQUENCE</scope>
    <source>
        <strain evidence="8">H455</strain>
    </source>
</reference>
<dbReference type="SUPFAM" id="SSF54292">
    <property type="entry name" value="2Fe-2S ferredoxin-like"/>
    <property type="match status" value="1"/>
</dbReference>
<keyword evidence="5" id="KW-0411">Iron-sulfur</keyword>
<dbReference type="InterPro" id="IPR036010">
    <property type="entry name" value="2Fe-2S_ferredoxin-like_sf"/>
</dbReference>
<dbReference type="PANTHER" id="PTHR23426">
    <property type="entry name" value="FERREDOXIN/ADRENODOXIN"/>
    <property type="match status" value="1"/>
</dbReference>
<dbReference type="PROSITE" id="PS00814">
    <property type="entry name" value="ADX"/>
    <property type="match status" value="1"/>
</dbReference>
<dbReference type="InterPro" id="IPR012675">
    <property type="entry name" value="Beta-grasp_dom_sf"/>
</dbReference>
<comment type="cofactor">
    <cofactor evidence="6">
        <name>[2Fe-2S] cluster</name>
        <dbReference type="ChEBI" id="CHEBI:190135"/>
    </cofactor>
</comment>
<keyword evidence="9" id="KW-1185">Reference proteome</keyword>
<dbReference type="PRINTS" id="PR00355">
    <property type="entry name" value="ADRENODOXIN"/>
</dbReference>
<dbReference type="InterPro" id="IPR018298">
    <property type="entry name" value="Adrenodoxin_Fe-S_BS"/>
</dbReference>
<dbReference type="PROSITE" id="PS51085">
    <property type="entry name" value="2FE2S_FER_2"/>
    <property type="match status" value="1"/>
</dbReference>
<evidence type="ECO:0000256" key="1">
    <source>
        <dbReference type="ARBA" id="ARBA00010914"/>
    </source>
</evidence>
<keyword evidence="2" id="KW-0001">2Fe-2S</keyword>
<keyword evidence="3" id="KW-0479">Metal-binding</keyword>
<dbReference type="PANTHER" id="PTHR23426:SF65">
    <property type="entry name" value="FERREDOXIN-2, MITOCHONDRIAL"/>
    <property type="match status" value="1"/>
</dbReference>
<evidence type="ECO:0000313" key="8">
    <source>
        <dbReference type="EMBL" id="UVW34631.1"/>
    </source>
</evidence>
<gene>
    <name evidence="8" type="ORF">NYF23_11510</name>
</gene>
<comment type="similarity">
    <text evidence="1">Belongs to the adrenodoxin/putidaredoxin family.</text>
</comment>
<dbReference type="InterPro" id="IPR001041">
    <property type="entry name" value="2Fe-2S_ferredoxin-type"/>
</dbReference>
<dbReference type="Gene3D" id="3.10.20.30">
    <property type="match status" value="1"/>
</dbReference>
<evidence type="ECO:0000256" key="2">
    <source>
        <dbReference type="ARBA" id="ARBA00022714"/>
    </source>
</evidence>
<dbReference type="Pfam" id="PF00111">
    <property type="entry name" value="Fer2"/>
    <property type="match status" value="1"/>
</dbReference>
<evidence type="ECO:0000259" key="7">
    <source>
        <dbReference type="PROSITE" id="PS51085"/>
    </source>
</evidence>
<evidence type="ECO:0000313" key="9">
    <source>
        <dbReference type="Proteomes" id="UP001059934"/>
    </source>
</evidence>
<dbReference type="InterPro" id="IPR001055">
    <property type="entry name" value="Adrenodoxin-like"/>
</dbReference>
<evidence type="ECO:0000256" key="5">
    <source>
        <dbReference type="ARBA" id="ARBA00023014"/>
    </source>
</evidence>
<name>A0ABY5TQ72_9GAMM</name>
<evidence type="ECO:0000256" key="3">
    <source>
        <dbReference type="ARBA" id="ARBA00022723"/>
    </source>
</evidence>
<accession>A0ABY5TQ72</accession>
<evidence type="ECO:0000256" key="6">
    <source>
        <dbReference type="ARBA" id="ARBA00034078"/>
    </source>
</evidence>
<dbReference type="EMBL" id="CP103416">
    <property type="protein sequence ID" value="UVW34631.1"/>
    <property type="molecule type" value="Genomic_DNA"/>
</dbReference>